<reference evidence="9" key="1">
    <citation type="submission" date="2021-07" db="EMBL/GenBank/DDBJ databases">
        <authorList>
            <person name="Catto M.A."/>
            <person name="Jacobson A."/>
            <person name="Kennedy G."/>
            <person name="Labadie P."/>
            <person name="Hunt B.G."/>
            <person name="Srinivasan R."/>
        </authorList>
    </citation>
    <scope>NUCLEOTIDE SEQUENCE</scope>
    <source>
        <strain evidence="9">PL_HMW_Pooled</strain>
        <tissue evidence="9">Head</tissue>
    </source>
</reference>
<proteinExistence type="inferred from homology"/>
<keyword evidence="10" id="KW-1185">Reference proteome</keyword>
<dbReference type="FunFam" id="3.40.50.1820:FF:000021">
    <property type="entry name" value="Lipase"/>
    <property type="match status" value="1"/>
</dbReference>
<feature type="domain" description="Partial AB-hydrolase lipase" evidence="8">
    <location>
        <begin position="111"/>
        <end position="165"/>
    </location>
</feature>
<protein>
    <submittedName>
        <fullName evidence="9">Lipase 3</fullName>
    </submittedName>
</protein>
<evidence type="ECO:0000256" key="7">
    <source>
        <dbReference type="SAM" id="SignalP"/>
    </source>
</evidence>
<dbReference type="InterPro" id="IPR029058">
    <property type="entry name" value="AB_hydrolase_fold"/>
</dbReference>
<evidence type="ECO:0000259" key="8">
    <source>
        <dbReference type="Pfam" id="PF04083"/>
    </source>
</evidence>
<evidence type="ECO:0000256" key="3">
    <source>
        <dbReference type="ARBA" id="ARBA00022801"/>
    </source>
</evidence>
<evidence type="ECO:0000256" key="6">
    <source>
        <dbReference type="ARBA" id="ARBA00023180"/>
    </source>
</evidence>
<evidence type="ECO:0000256" key="4">
    <source>
        <dbReference type="ARBA" id="ARBA00022963"/>
    </source>
</evidence>
<accession>A0AAE1LFU4</accession>
<dbReference type="Gene3D" id="3.40.50.1820">
    <property type="entry name" value="alpha/beta hydrolase"/>
    <property type="match status" value="1"/>
</dbReference>
<gene>
    <name evidence="9" type="ORF">KUF71_025652</name>
</gene>
<keyword evidence="6" id="KW-0325">Glycoprotein</keyword>
<sequence>MKTPWSPALVAMVLMSGVHASPALPAWARDFAPSDIDAFNDLGVNLTDVEKDLKDLKSLRQQQEELIGGGKDVASDKGTGGRTWSTAERLKSNITSAARRFMDPAAFMTTPELVAREGYPIELHKVETDDGYILEVHRIPLPGSKKPPVYLQHGILCSSSDWVIAGPEKGLAYILHRLGYDVWMGNFRGNRYSRSHRDLDNMDPDRNVRQFWDFSFHEKGVYDVPATIDYILQHTDHSDLLYIGHSMGTTAFFIMLSERPAYNVKVRAMSALAPVSYMTQVQSPLLRVAALFSTPLGAAANLVGIREFLPNNLLFTLAGQVLCKEKAITQALCYNIMFLCTGFNSPQLNLTLLPTLLAHMPAGASVKTLIHYGQLINSKTFRRYDYGMVRNMWHYGSLRPPAYNLDNVRVPVSLHYSDNDWVSGPADVHRLYDSLPNRNGRFRVKLPRFNHVDFLWGVDAPSLVYDTLTEILESQATRAPPNRR</sequence>
<dbReference type="InterPro" id="IPR006693">
    <property type="entry name" value="AB_hydrolase_lipase"/>
</dbReference>
<feature type="chain" id="PRO_5042130372" evidence="7">
    <location>
        <begin position="21"/>
        <end position="484"/>
    </location>
</feature>
<feature type="signal peptide" evidence="7">
    <location>
        <begin position="1"/>
        <end position="20"/>
    </location>
</feature>
<evidence type="ECO:0000313" key="9">
    <source>
        <dbReference type="EMBL" id="KAK3916537.1"/>
    </source>
</evidence>
<keyword evidence="2 7" id="KW-0732">Signal</keyword>
<keyword evidence="4" id="KW-0442">Lipid degradation</keyword>
<dbReference type="AlphaFoldDB" id="A0AAE1LFU4"/>
<evidence type="ECO:0000256" key="1">
    <source>
        <dbReference type="ARBA" id="ARBA00010701"/>
    </source>
</evidence>
<reference evidence="9" key="2">
    <citation type="journal article" date="2023" name="BMC Genomics">
        <title>Pest status, molecular evolution, and epigenetic factors derived from the genome assembly of Frankliniella fusca, a thysanopteran phytovirus vector.</title>
        <authorList>
            <person name="Catto M.A."/>
            <person name="Labadie P.E."/>
            <person name="Jacobson A.L."/>
            <person name="Kennedy G.G."/>
            <person name="Srinivasan R."/>
            <person name="Hunt B.G."/>
        </authorList>
    </citation>
    <scope>NUCLEOTIDE SEQUENCE</scope>
    <source>
        <strain evidence="9">PL_HMW_Pooled</strain>
    </source>
</reference>
<dbReference type="GO" id="GO:0016042">
    <property type="term" value="P:lipid catabolic process"/>
    <property type="evidence" value="ECO:0007669"/>
    <property type="project" value="UniProtKB-KW"/>
</dbReference>
<keyword evidence="5" id="KW-0443">Lipid metabolism</keyword>
<evidence type="ECO:0000256" key="5">
    <source>
        <dbReference type="ARBA" id="ARBA00023098"/>
    </source>
</evidence>
<organism evidence="9 10">
    <name type="scientific">Frankliniella fusca</name>
    <dbReference type="NCBI Taxonomy" id="407009"/>
    <lineage>
        <taxon>Eukaryota</taxon>
        <taxon>Metazoa</taxon>
        <taxon>Ecdysozoa</taxon>
        <taxon>Arthropoda</taxon>
        <taxon>Hexapoda</taxon>
        <taxon>Insecta</taxon>
        <taxon>Pterygota</taxon>
        <taxon>Neoptera</taxon>
        <taxon>Paraneoptera</taxon>
        <taxon>Thysanoptera</taxon>
        <taxon>Terebrantia</taxon>
        <taxon>Thripoidea</taxon>
        <taxon>Thripidae</taxon>
        <taxon>Frankliniella</taxon>
    </lineage>
</organism>
<dbReference type="EMBL" id="JAHWGI010000539">
    <property type="protein sequence ID" value="KAK3916537.1"/>
    <property type="molecule type" value="Genomic_DNA"/>
</dbReference>
<evidence type="ECO:0000313" key="10">
    <source>
        <dbReference type="Proteomes" id="UP001219518"/>
    </source>
</evidence>
<dbReference type="Pfam" id="PF04083">
    <property type="entry name" value="Abhydro_lipase"/>
    <property type="match status" value="1"/>
</dbReference>
<name>A0AAE1LFU4_9NEOP</name>
<keyword evidence="3" id="KW-0378">Hydrolase</keyword>
<dbReference type="Proteomes" id="UP001219518">
    <property type="component" value="Unassembled WGS sequence"/>
</dbReference>
<dbReference type="PANTHER" id="PTHR11005">
    <property type="entry name" value="LYSOSOMAL ACID LIPASE-RELATED"/>
    <property type="match status" value="1"/>
</dbReference>
<comment type="caution">
    <text evidence="9">The sequence shown here is derived from an EMBL/GenBank/DDBJ whole genome shotgun (WGS) entry which is preliminary data.</text>
</comment>
<evidence type="ECO:0000256" key="2">
    <source>
        <dbReference type="ARBA" id="ARBA00022729"/>
    </source>
</evidence>
<dbReference type="GO" id="GO:0016787">
    <property type="term" value="F:hydrolase activity"/>
    <property type="evidence" value="ECO:0007669"/>
    <property type="project" value="UniProtKB-KW"/>
</dbReference>
<comment type="similarity">
    <text evidence="1">Belongs to the AB hydrolase superfamily. Lipase family.</text>
</comment>
<dbReference type="SUPFAM" id="SSF53474">
    <property type="entry name" value="alpha/beta-Hydrolases"/>
    <property type="match status" value="1"/>
</dbReference>